<dbReference type="EMBL" id="LGKP01000040">
    <property type="protein sequence ID" value="KPL80262.1"/>
    <property type="molecule type" value="Genomic_DNA"/>
</dbReference>
<protein>
    <submittedName>
        <fullName evidence="1">Uncharacterized protein</fullName>
    </submittedName>
</protein>
<proteinExistence type="predicted"/>
<organism evidence="1 2">
    <name type="scientific">Herpetosiphon geysericola</name>
    <dbReference type="NCBI Taxonomy" id="70996"/>
    <lineage>
        <taxon>Bacteria</taxon>
        <taxon>Bacillati</taxon>
        <taxon>Chloroflexota</taxon>
        <taxon>Chloroflexia</taxon>
        <taxon>Herpetosiphonales</taxon>
        <taxon>Herpetosiphonaceae</taxon>
        <taxon>Herpetosiphon</taxon>
    </lineage>
</organism>
<comment type="caution">
    <text evidence="1">The sequence shown here is derived from an EMBL/GenBank/DDBJ whole genome shotgun (WGS) entry which is preliminary data.</text>
</comment>
<keyword evidence="2" id="KW-1185">Reference proteome</keyword>
<sequence>MELTAAAIRRYVATRLAAHIADIHAFPGPHPEWDAGYLDGYGTALTDLTEWIRETLGEVLPPLVDREADGLDIAID</sequence>
<dbReference type="Proteomes" id="UP000050277">
    <property type="component" value="Unassembled WGS sequence"/>
</dbReference>
<name>A0A0P6XUM2_9CHLR</name>
<evidence type="ECO:0000313" key="1">
    <source>
        <dbReference type="EMBL" id="KPL80262.1"/>
    </source>
</evidence>
<dbReference type="RefSeq" id="WP_054537149.1">
    <property type="nucleotide sequence ID" value="NZ_LGKP01000040.1"/>
</dbReference>
<dbReference type="AlphaFoldDB" id="A0A0P6XUM2"/>
<gene>
    <name evidence="1" type="ORF">SE18_24735</name>
</gene>
<reference evidence="1 2" key="1">
    <citation type="submission" date="2015-07" db="EMBL/GenBank/DDBJ databases">
        <title>Whole genome sequence of Herpetosiphon geysericola DSM 7119.</title>
        <authorList>
            <person name="Hemp J."/>
            <person name="Ward L.M."/>
            <person name="Pace L.A."/>
            <person name="Fischer W.W."/>
        </authorList>
    </citation>
    <scope>NUCLEOTIDE SEQUENCE [LARGE SCALE GENOMIC DNA]</scope>
    <source>
        <strain evidence="1 2">DSM 7119</strain>
    </source>
</reference>
<dbReference type="STRING" id="70996.SE18_24735"/>
<evidence type="ECO:0000313" key="2">
    <source>
        <dbReference type="Proteomes" id="UP000050277"/>
    </source>
</evidence>
<accession>A0A0P6XUM2</accession>